<protein>
    <recommendedName>
        <fullName evidence="3">DUF4440 domain-containing protein</fullName>
    </recommendedName>
</protein>
<dbReference type="InterPro" id="IPR032710">
    <property type="entry name" value="NTF2-like_dom_sf"/>
</dbReference>
<evidence type="ECO:0000313" key="2">
    <source>
        <dbReference type="Proteomes" id="UP000315252"/>
    </source>
</evidence>
<name>A0A545T7Q6_9PROT</name>
<comment type="caution">
    <text evidence="1">The sequence shown here is derived from an EMBL/GenBank/DDBJ whole genome shotgun (WGS) entry which is preliminary data.</text>
</comment>
<sequence length="127" mass="13644">MTAKTAERPRDIATCVAACLKDGDLEGIVSLFHPACQIFFPPNETPKYGQTGAREVFAEFVALRPTLISKVTSEVINGNIALLQAEWQLLDAEGGMLTAGRSTEVARKLENGGWGYFIDCPTGLPTG</sequence>
<dbReference type="OrthoDB" id="674363at2"/>
<dbReference type="Proteomes" id="UP000315252">
    <property type="component" value="Unassembled WGS sequence"/>
</dbReference>
<dbReference type="EMBL" id="VHSH01000011">
    <property type="protein sequence ID" value="TQV73257.1"/>
    <property type="molecule type" value="Genomic_DNA"/>
</dbReference>
<gene>
    <name evidence="1" type="ORF">FKG95_24875</name>
</gene>
<dbReference type="Gene3D" id="3.10.450.50">
    <property type="match status" value="1"/>
</dbReference>
<dbReference type="AlphaFoldDB" id="A0A545T7Q6"/>
<evidence type="ECO:0000313" key="1">
    <source>
        <dbReference type="EMBL" id="TQV73257.1"/>
    </source>
</evidence>
<dbReference type="RefSeq" id="WP_142899157.1">
    <property type="nucleotide sequence ID" value="NZ_ML660062.1"/>
</dbReference>
<dbReference type="SUPFAM" id="SSF54427">
    <property type="entry name" value="NTF2-like"/>
    <property type="match status" value="1"/>
</dbReference>
<organism evidence="1 2">
    <name type="scientific">Denitrobaculum tricleocarpae</name>
    <dbReference type="NCBI Taxonomy" id="2591009"/>
    <lineage>
        <taxon>Bacteria</taxon>
        <taxon>Pseudomonadati</taxon>
        <taxon>Pseudomonadota</taxon>
        <taxon>Alphaproteobacteria</taxon>
        <taxon>Rhodospirillales</taxon>
        <taxon>Rhodospirillaceae</taxon>
        <taxon>Denitrobaculum</taxon>
    </lineage>
</organism>
<evidence type="ECO:0008006" key="3">
    <source>
        <dbReference type="Google" id="ProtNLM"/>
    </source>
</evidence>
<reference evidence="1 2" key="1">
    <citation type="submission" date="2019-06" db="EMBL/GenBank/DDBJ databases">
        <title>Whole genome sequence for Rhodospirillaceae sp. R148.</title>
        <authorList>
            <person name="Wang G."/>
        </authorList>
    </citation>
    <scope>NUCLEOTIDE SEQUENCE [LARGE SCALE GENOMIC DNA]</scope>
    <source>
        <strain evidence="1 2">R148</strain>
    </source>
</reference>
<proteinExistence type="predicted"/>
<keyword evidence="2" id="KW-1185">Reference proteome</keyword>
<accession>A0A545T7Q6</accession>